<dbReference type="PIRSF" id="PIRSF000699">
    <property type="entry name" value="PTS_IILac_III"/>
    <property type="match status" value="1"/>
</dbReference>
<dbReference type="InterPro" id="IPR003188">
    <property type="entry name" value="PTS_IIA_lac/cel"/>
</dbReference>
<sequence length="111" mass="12527">MSEQEENELISVAMKIIIHAGDARNQLVEALNFAKQFDFFAAENLIQKAEQNIVLAHKAQTSVIQEEASGHSFDISLLFIHAQDTLMTINSELRMTKEMIDILKIVKGEQI</sequence>
<protein>
    <submittedName>
        <fullName evidence="6">PTS system, cellobiose-specific IIA component</fullName>
    </submittedName>
</protein>
<dbReference type="CDD" id="cd00215">
    <property type="entry name" value="PTS_IIA_lac"/>
    <property type="match status" value="1"/>
</dbReference>
<keyword evidence="2" id="KW-0762">Sugar transport</keyword>
<evidence type="ECO:0000313" key="6">
    <source>
        <dbReference type="EMBL" id="WYJ77094.1"/>
    </source>
</evidence>
<name>A0ABZ2SSH6_9ENTE</name>
<dbReference type="PROSITE" id="PS51095">
    <property type="entry name" value="PTS_EIIA_TYPE_3"/>
    <property type="match status" value="1"/>
</dbReference>
<evidence type="ECO:0000256" key="2">
    <source>
        <dbReference type="ARBA" id="ARBA00022597"/>
    </source>
</evidence>
<dbReference type="Proteomes" id="UP000664701">
    <property type="component" value="Chromosome"/>
</dbReference>
<evidence type="ECO:0000256" key="1">
    <source>
        <dbReference type="ARBA" id="ARBA00022448"/>
    </source>
</evidence>
<evidence type="ECO:0000256" key="4">
    <source>
        <dbReference type="ARBA" id="ARBA00022683"/>
    </source>
</evidence>
<organism evidence="6 7">
    <name type="scientific">Candidatus Enterococcus lowellii</name>
    <dbReference type="NCBI Taxonomy" id="2230877"/>
    <lineage>
        <taxon>Bacteria</taxon>
        <taxon>Bacillati</taxon>
        <taxon>Bacillota</taxon>
        <taxon>Bacilli</taxon>
        <taxon>Lactobacillales</taxon>
        <taxon>Enterococcaceae</taxon>
        <taxon>Enterococcus</taxon>
    </lineage>
</organism>
<dbReference type="PANTHER" id="PTHR34382">
    <property type="entry name" value="PTS SYSTEM N,N'-DIACETYLCHITOBIOSE-SPECIFIC EIIA COMPONENT"/>
    <property type="match status" value="1"/>
</dbReference>
<gene>
    <name evidence="6" type="ORF">DOK78_001732</name>
</gene>
<dbReference type="PANTHER" id="PTHR34382:SF7">
    <property type="entry name" value="PTS SYSTEM N,N'-DIACETYLCHITOBIOSE-SPECIFIC EIIA COMPONENT"/>
    <property type="match status" value="1"/>
</dbReference>
<dbReference type="RefSeq" id="WP_207940736.1">
    <property type="nucleotide sequence ID" value="NZ_CP147251.1"/>
</dbReference>
<proteinExistence type="predicted"/>
<keyword evidence="3" id="KW-0808">Transferase</keyword>
<reference evidence="6 7" key="1">
    <citation type="submission" date="2024-03" db="EMBL/GenBank/DDBJ databases">
        <title>The Genome Sequence of Enterococcus sp. DIV2402.</title>
        <authorList>
            <consortium name="The Broad Institute Genomics Platform"/>
            <consortium name="The Broad Institute Microbial Omics Core"/>
            <consortium name="The Broad Institute Genomic Center for Infectious Diseases"/>
            <person name="Earl A."/>
            <person name="Manson A."/>
            <person name="Gilmore M."/>
            <person name="Schwartman J."/>
            <person name="Shea T."/>
            <person name="Abouelleil A."/>
            <person name="Cao P."/>
            <person name="Chapman S."/>
            <person name="Cusick C."/>
            <person name="Young S."/>
            <person name="Neafsey D."/>
            <person name="Nusbaum C."/>
            <person name="Birren B."/>
        </authorList>
    </citation>
    <scope>NUCLEOTIDE SEQUENCE [LARGE SCALE GENOMIC DNA]</scope>
    <source>
        <strain evidence="6 7">DIV2402</strain>
    </source>
</reference>
<evidence type="ECO:0000313" key="7">
    <source>
        <dbReference type="Proteomes" id="UP000664701"/>
    </source>
</evidence>
<keyword evidence="4" id="KW-0598">Phosphotransferase system</keyword>
<dbReference type="InterPro" id="IPR036542">
    <property type="entry name" value="PTS_IIA_lac/cel_sf"/>
</dbReference>
<dbReference type="Gene3D" id="1.20.58.80">
    <property type="entry name" value="Phosphotransferase system, lactose/cellobiose-type IIA subunit"/>
    <property type="match status" value="1"/>
</dbReference>
<dbReference type="Pfam" id="PF02255">
    <property type="entry name" value="PTS_IIA"/>
    <property type="match status" value="1"/>
</dbReference>
<accession>A0ABZ2SSH6</accession>
<evidence type="ECO:0000256" key="5">
    <source>
        <dbReference type="PROSITE-ProRule" id="PRU00418"/>
    </source>
</evidence>
<evidence type="ECO:0000256" key="3">
    <source>
        <dbReference type="ARBA" id="ARBA00022679"/>
    </source>
</evidence>
<keyword evidence="7" id="KW-1185">Reference proteome</keyword>
<dbReference type="SUPFAM" id="SSF46973">
    <property type="entry name" value="Enzyme IIa from lactose specific PTS, IIa-lac"/>
    <property type="match status" value="1"/>
</dbReference>
<dbReference type="EMBL" id="CP147251">
    <property type="protein sequence ID" value="WYJ77094.1"/>
    <property type="molecule type" value="Genomic_DNA"/>
</dbReference>
<keyword evidence="1" id="KW-0813">Transport</keyword>
<feature type="modified residue" description="Phosphohistidine; by HPr" evidence="5">
    <location>
        <position position="81"/>
    </location>
</feature>